<feature type="signal peptide" evidence="1">
    <location>
        <begin position="1"/>
        <end position="22"/>
    </location>
</feature>
<keyword evidence="1" id="KW-0732">Signal</keyword>
<name>A0A0R1RJR9_9LACO</name>
<protein>
    <recommendedName>
        <fullName evidence="4">Lipoprotein</fullName>
    </recommendedName>
</protein>
<dbReference type="PATRIC" id="fig|1114972.6.peg.357"/>
<reference evidence="2 3" key="1">
    <citation type="journal article" date="2015" name="Genome Announc.">
        <title>Expanding the biotechnology potential of lactobacilli through comparative genomics of 213 strains and associated genera.</title>
        <authorList>
            <person name="Sun Z."/>
            <person name="Harris H.M."/>
            <person name="McCann A."/>
            <person name="Guo C."/>
            <person name="Argimon S."/>
            <person name="Zhang W."/>
            <person name="Yang X."/>
            <person name="Jeffery I.B."/>
            <person name="Cooney J.C."/>
            <person name="Kagawa T.F."/>
            <person name="Liu W."/>
            <person name="Song Y."/>
            <person name="Salvetti E."/>
            <person name="Wrobel A."/>
            <person name="Rasinkangas P."/>
            <person name="Parkhill J."/>
            <person name="Rea M.C."/>
            <person name="O'Sullivan O."/>
            <person name="Ritari J."/>
            <person name="Douillard F.P."/>
            <person name="Paul Ross R."/>
            <person name="Yang R."/>
            <person name="Briner A.E."/>
            <person name="Felis G.E."/>
            <person name="de Vos W.M."/>
            <person name="Barrangou R."/>
            <person name="Klaenhammer T.R."/>
            <person name="Caufield P.W."/>
            <person name="Cui Y."/>
            <person name="Zhang H."/>
            <person name="O'Toole P.W."/>
        </authorList>
    </citation>
    <scope>NUCLEOTIDE SEQUENCE [LARGE SCALE GENOMIC DNA]</scope>
    <source>
        <strain evidence="2 3">DSM 15814</strain>
    </source>
</reference>
<dbReference type="OrthoDB" id="2311018at2"/>
<dbReference type="eggNOG" id="ENOG5033EXJ">
    <property type="taxonomic scope" value="Bacteria"/>
</dbReference>
<dbReference type="AlphaFoldDB" id="A0A0R1RJR9"/>
<dbReference type="PROSITE" id="PS51257">
    <property type="entry name" value="PROKAR_LIPOPROTEIN"/>
    <property type="match status" value="1"/>
</dbReference>
<gene>
    <name evidence="2" type="ORF">FD35_GL000357</name>
</gene>
<accession>A0A0R1RJR9</accession>
<feature type="chain" id="PRO_5039009978" description="Lipoprotein" evidence="1">
    <location>
        <begin position="23"/>
        <end position="169"/>
    </location>
</feature>
<evidence type="ECO:0000313" key="2">
    <source>
        <dbReference type="EMBL" id="KRL57344.1"/>
    </source>
</evidence>
<dbReference type="Proteomes" id="UP000051999">
    <property type="component" value="Unassembled WGS sequence"/>
</dbReference>
<proteinExistence type="predicted"/>
<evidence type="ECO:0000256" key="1">
    <source>
        <dbReference type="SAM" id="SignalP"/>
    </source>
</evidence>
<sequence>MWKKIVATFAVLGLLITLTACGQKSYAGVQVSEKKYERVQSENDDIKTLVTALQKFRYDDDKSANTVYKAADKLNQELRPGLSEAQKSQLGVALGDGATGVKGIVKAAVSKQYNFDDEVASQFHANFRIVFDLASFSIGNSAQQRSKIETQMRKDTNADTELYKIGTQE</sequence>
<evidence type="ECO:0008006" key="4">
    <source>
        <dbReference type="Google" id="ProtNLM"/>
    </source>
</evidence>
<dbReference type="EMBL" id="AZFF01000001">
    <property type="protein sequence ID" value="KRL57344.1"/>
    <property type="molecule type" value="Genomic_DNA"/>
</dbReference>
<dbReference type="RefSeq" id="WP_017261754.1">
    <property type="nucleotide sequence ID" value="NZ_AUAW01000001.1"/>
</dbReference>
<keyword evidence="3" id="KW-1185">Reference proteome</keyword>
<evidence type="ECO:0000313" key="3">
    <source>
        <dbReference type="Proteomes" id="UP000051999"/>
    </source>
</evidence>
<comment type="caution">
    <text evidence="2">The sequence shown here is derived from an EMBL/GenBank/DDBJ whole genome shotgun (WGS) entry which is preliminary data.</text>
</comment>
<organism evidence="2 3">
    <name type="scientific">Furfurilactobacillus rossiae DSM 15814</name>
    <dbReference type="NCBI Taxonomy" id="1114972"/>
    <lineage>
        <taxon>Bacteria</taxon>
        <taxon>Bacillati</taxon>
        <taxon>Bacillota</taxon>
        <taxon>Bacilli</taxon>
        <taxon>Lactobacillales</taxon>
        <taxon>Lactobacillaceae</taxon>
        <taxon>Furfurilactobacillus</taxon>
    </lineage>
</organism>